<evidence type="ECO:0000259" key="10">
    <source>
        <dbReference type="PROSITE" id="PS50109"/>
    </source>
</evidence>
<dbReference type="AlphaFoldDB" id="A0A3S0V8W1"/>
<feature type="transmembrane region" description="Helical" evidence="9">
    <location>
        <begin position="140"/>
        <end position="157"/>
    </location>
</feature>
<dbReference type="GO" id="GO:0005886">
    <property type="term" value="C:plasma membrane"/>
    <property type="evidence" value="ECO:0007669"/>
    <property type="project" value="UniProtKB-SubCell"/>
</dbReference>
<dbReference type="PRINTS" id="PR00344">
    <property type="entry name" value="BCTRLSENSOR"/>
</dbReference>
<keyword evidence="6 11" id="KW-0418">Kinase</keyword>
<evidence type="ECO:0000256" key="8">
    <source>
        <dbReference type="SAM" id="MobiDB-lite"/>
    </source>
</evidence>
<dbReference type="CDD" id="cd00130">
    <property type="entry name" value="PAS"/>
    <property type="match status" value="1"/>
</dbReference>
<evidence type="ECO:0000256" key="6">
    <source>
        <dbReference type="ARBA" id="ARBA00022777"/>
    </source>
</evidence>
<evidence type="ECO:0000256" key="4">
    <source>
        <dbReference type="ARBA" id="ARBA00022553"/>
    </source>
</evidence>
<dbReference type="Pfam" id="PF08448">
    <property type="entry name" value="PAS_4"/>
    <property type="match status" value="1"/>
</dbReference>
<dbReference type="Gene3D" id="3.30.565.10">
    <property type="entry name" value="Histidine kinase-like ATPase, C-terminal domain"/>
    <property type="match status" value="1"/>
</dbReference>
<evidence type="ECO:0000256" key="3">
    <source>
        <dbReference type="ARBA" id="ARBA00012438"/>
    </source>
</evidence>
<dbReference type="SUPFAM" id="SSF55874">
    <property type="entry name" value="ATPase domain of HSP90 chaperone/DNA topoisomerase II/histidine kinase"/>
    <property type="match status" value="1"/>
</dbReference>
<dbReference type="InterPro" id="IPR003594">
    <property type="entry name" value="HATPase_dom"/>
</dbReference>
<dbReference type="InterPro" id="IPR036890">
    <property type="entry name" value="HATPase_C_sf"/>
</dbReference>
<organism evidence="11 12">
    <name type="scientific">Labedella endophytica</name>
    <dbReference type="NCBI Taxonomy" id="1523160"/>
    <lineage>
        <taxon>Bacteria</taxon>
        <taxon>Bacillati</taxon>
        <taxon>Actinomycetota</taxon>
        <taxon>Actinomycetes</taxon>
        <taxon>Micrococcales</taxon>
        <taxon>Microbacteriaceae</taxon>
        <taxon>Labedella</taxon>
    </lineage>
</organism>
<name>A0A3S0V8W1_9MICO</name>
<dbReference type="InterPro" id="IPR005467">
    <property type="entry name" value="His_kinase_dom"/>
</dbReference>
<dbReference type="Pfam" id="PF02518">
    <property type="entry name" value="HATPase_c"/>
    <property type="match status" value="1"/>
</dbReference>
<dbReference type="CDD" id="cd00082">
    <property type="entry name" value="HisKA"/>
    <property type="match status" value="1"/>
</dbReference>
<evidence type="ECO:0000313" key="11">
    <source>
        <dbReference type="EMBL" id="RUQ98289.1"/>
    </source>
</evidence>
<dbReference type="NCBIfam" id="TIGR00229">
    <property type="entry name" value="sensory_box"/>
    <property type="match status" value="1"/>
</dbReference>
<dbReference type="SUPFAM" id="SSF55785">
    <property type="entry name" value="PYP-like sensor domain (PAS domain)"/>
    <property type="match status" value="1"/>
</dbReference>
<feature type="transmembrane region" description="Helical" evidence="9">
    <location>
        <begin position="63"/>
        <end position="87"/>
    </location>
</feature>
<dbReference type="Gene3D" id="3.30.450.20">
    <property type="entry name" value="PAS domain"/>
    <property type="match status" value="1"/>
</dbReference>
<feature type="transmembrane region" description="Helical" evidence="9">
    <location>
        <begin position="36"/>
        <end position="57"/>
    </location>
</feature>
<evidence type="ECO:0000256" key="5">
    <source>
        <dbReference type="ARBA" id="ARBA00022679"/>
    </source>
</evidence>
<dbReference type="PANTHER" id="PTHR43711">
    <property type="entry name" value="TWO-COMPONENT HISTIDINE KINASE"/>
    <property type="match status" value="1"/>
</dbReference>
<dbReference type="FunFam" id="3.30.565.10:FF:000006">
    <property type="entry name" value="Sensor histidine kinase WalK"/>
    <property type="match status" value="1"/>
</dbReference>
<accession>A0A3S0V8W1</accession>
<feature type="transmembrane region" description="Helical" evidence="9">
    <location>
        <begin position="169"/>
        <end position="188"/>
    </location>
</feature>
<proteinExistence type="predicted"/>
<dbReference type="EC" id="2.7.13.3" evidence="3"/>
<dbReference type="InterPro" id="IPR013656">
    <property type="entry name" value="PAS_4"/>
</dbReference>
<feature type="region of interest" description="Disordered" evidence="8">
    <location>
        <begin position="1"/>
        <end position="20"/>
    </location>
</feature>
<dbReference type="InterPro" id="IPR050736">
    <property type="entry name" value="Sensor_HK_Regulatory"/>
</dbReference>
<dbReference type="SUPFAM" id="SSF47384">
    <property type="entry name" value="Homodimeric domain of signal transducing histidine kinase"/>
    <property type="match status" value="1"/>
</dbReference>
<protein>
    <recommendedName>
        <fullName evidence="3">histidine kinase</fullName>
        <ecNumber evidence="3">2.7.13.3</ecNumber>
    </recommendedName>
</protein>
<gene>
    <name evidence="11" type="ORF">ELQ94_14895</name>
</gene>
<comment type="subcellular location">
    <subcellularLocation>
        <location evidence="2">Cell membrane</location>
    </subcellularLocation>
</comment>
<dbReference type="Gene3D" id="1.10.287.130">
    <property type="match status" value="1"/>
</dbReference>
<comment type="caution">
    <text evidence="11">The sequence shown here is derived from an EMBL/GenBank/DDBJ whole genome shotgun (WGS) entry which is preliminary data.</text>
</comment>
<dbReference type="PROSITE" id="PS50109">
    <property type="entry name" value="HIS_KIN"/>
    <property type="match status" value="1"/>
</dbReference>
<sequence>MGPRRNDEDPVDVVTPEGSQMPLHARGRTRQARWELFLRGQAPFIVMLVLIAPLVVVSRPEGYWAPVFVAGIAVAAVSTVLALVVPWERQERQTIVIVPLLDLVSAALIHETAYDSLPPSFLLAAFPVLWLGYGFRRWGLPLAVAGAFLVSLFPLAWRGEVPGSAVEWGRAMVIPLCAALAAVWLHYVSHTVRRHAIQAERAAGILGSVELELEDRKVLTSAITATIDVGVVFYGADGDIRHINPAGEEIFRIASKPFGPGTESATFVFGPDRLTPIEPDRQIIPRALRGEHVVNELEWIGPSGSQRAVLLSSRAVIRGDGSRLGTVVTAHDVTQLAQAVQVREDFLLSVSHELRTPLTSIVGYVDLLSDSLDVSSLGIEREFEVIRRNADLLLVRIADLLALPDSEVEIESARTDVSGLVERSVEDIRPRAEANAVTVSTFVAPPVVADVDESRFRQVIDNLLSNAVKYTPPGGTATLTVREVDGQVELAVADTGVGMAADEVAQIFDPLYRARQARDGATGGFGIGLSIVQRIVTAHGGTIDVASEPGTGTTVTVRVPSRIARSAE</sequence>
<evidence type="ECO:0000256" key="7">
    <source>
        <dbReference type="ARBA" id="ARBA00023012"/>
    </source>
</evidence>
<dbReference type="PANTHER" id="PTHR43711:SF1">
    <property type="entry name" value="HISTIDINE KINASE 1"/>
    <property type="match status" value="1"/>
</dbReference>
<dbReference type="Pfam" id="PF00512">
    <property type="entry name" value="HisKA"/>
    <property type="match status" value="1"/>
</dbReference>
<keyword evidence="9" id="KW-0812">Transmembrane</keyword>
<dbReference type="InterPro" id="IPR035965">
    <property type="entry name" value="PAS-like_dom_sf"/>
</dbReference>
<dbReference type="InterPro" id="IPR004358">
    <property type="entry name" value="Sig_transdc_His_kin-like_C"/>
</dbReference>
<dbReference type="SMART" id="SM00387">
    <property type="entry name" value="HATPase_c"/>
    <property type="match status" value="1"/>
</dbReference>
<feature type="domain" description="Histidine kinase" evidence="10">
    <location>
        <begin position="349"/>
        <end position="563"/>
    </location>
</feature>
<dbReference type="Proteomes" id="UP000274909">
    <property type="component" value="Unassembled WGS sequence"/>
</dbReference>
<reference evidence="11 12" key="1">
    <citation type="submission" date="2018-12" db="EMBL/GenBank/DDBJ databases">
        <authorList>
            <person name="Li F."/>
        </authorList>
    </citation>
    <scope>NUCLEOTIDE SEQUENCE [LARGE SCALE GENOMIC DNA]</scope>
    <source>
        <strain evidence="11 12">EGI 6500705</strain>
    </source>
</reference>
<dbReference type="SMART" id="SM00388">
    <property type="entry name" value="HisKA"/>
    <property type="match status" value="1"/>
</dbReference>
<keyword evidence="4" id="KW-0597">Phosphoprotein</keyword>
<dbReference type="GO" id="GO:0000155">
    <property type="term" value="F:phosphorelay sensor kinase activity"/>
    <property type="evidence" value="ECO:0007669"/>
    <property type="project" value="InterPro"/>
</dbReference>
<evidence type="ECO:0000256" key="2">
    <source>
        <dbReference type="ARBA" id="ARBA00004236"/>
    </source>
</evidence>
<dbReference type="InterPro" id="IPR036097">
    <property type="entry name" value="HisK_dim/P_sf"/>
</dbReference>
<keyword evidence="9" id="KW-0472">Membrane</keyword>
<evidence type="ECO:0000256" key="9">
    <source>
        <dbReference type="SAM" id="Phobius"/>
    </source>
</evidence>
<keyword evidence="12" id="KW-1185">Reference proteome</keyword>
<comment type="catalytic activity">
    <reaction evidence="1">
        <text>ATP + protein L-histidine = ADP + protein N-phospho-L-histidine.</text>
        <dbReference type="EC" id="2.7.13.3"/>
    </reaction>
</comment>
<keyword evidence="7" id="KW-0902">Two-component regulatory system</keyword>
<dbReference type="EMBL" id="RZGZ01000004">
    <property type="protein sequence ID" value="RUQ98289.1"/>
    <property type="molecule type" value="Genomic_DNA"/>
</dbReference>
<evidence type="ECO:0000256" key="1">
    <source>
        <dbReference type="ARBA" id="ARBA00000085"/>
    </source>
</evidence>
<dbReference type="OrthoDB" id="9757990at2"/>
<keyword evidence="9" id="KW-1133">Transmembrane helix</keyword>
<dbReference type="InterPro" id="IPR003661">
    <property type="entry name" value="HisK_dim/P_dom"/>
</dbReference>
<keyword evidence="5" id="KW-0808">Transferase</keyword>
<dbReference type="InterPro" id="IPR000014">
    <property type="entry name" value="PAS"/>
</dbReference>
<evidence type="ECO:0000313" key="12">
    <source>
        <dbReference type="Proteomes" id="UP000274909"/>
    </source>
</evidence>